<dbReference type="InterPro" id="IPR013087">
    <property type="entry name" value="Znf_C2H2_type"/>
</dbReference>
<reference evidence="9" key="1">
    <citation type="submission" date="2013-04" db="EMBL/GenBank/DDBJ databases">
        <authorList>
            <person name="Qu J."/>
            <person name="Murali S.C."/>
            <person name="Bandaranaike D."/>
            <person name="Bellair M."/>
            <person name="Blankenburg K."/>
            <person name="Chao H."/>
            <person name="Dinh H."/>
            <person name="Doddapaneni H."/>
            <person name="Downs B."/>
            <person name="Dugan-Rocha S."/>
            <person name="Elkadiri S."/>
            <person name="Gnanaolivu R.D."/>
            <person name="Hernandez B."/>
            <person name="Javaid M."/>
            <person name="Jayaseelan J.C."/>
            <person name="Lee S."/>
            <person name="Li M."/>
            <person name="Ming W."/>
            <person name="Munidasa M."/>
            <person name="Muniz J."/>
            <person name="Nguyen L."/>
            <person name="Ongeri F."/>
            <person name="Osuji N."/>
            <person name="Pu L.-L."/>
            <person name="Puazo M."/>
            <person name="Qu C."/>
            <person name="Quiroz J."/>
            <person name="Raj R."/>
            <person name="Weissenberger G."/>
            <person name="Xin Y."/>
            <person name="Zou X."/>
            <person name="Han Y."/>
            <person name="Richards S."/>
            <person name="Worley K."/>
            <person name="Muzny D."/>
            <person name="Gibbs R."/>
        </authorList>
    </citation>
    <scope>NUCLEOTIDE SEQUENCE</scope>
    <source>
        <strain evidence="9">Sampled in the wild</strain>
    </source>
</reference>
<keyword evidence="4 6" id="KW-0862">Zinc</keyword>
<keyword evidence="1 6" id="KW-0479">Metal-binding</keyword>
<evidence type="ECO:0000313" key="10">
    <source>
        <dbReference type="Proteomes" id="UP000792457"/>
    </source>
</evidence>
<dbReference type="Proteomes" id="UP000792457">
    <property type="component" value="Unassembled WGS sequence"/>
</dbReference>
<evidence type="ECO:0000256" key="1">
    <source>
        <dbReference type="ARBA" id="ARBA00022723"/>
    </source>
</evidence>
<dbReference type="SUPFAM" id="SSF57667">
    <property type="entry name" value="beta-beta-alpha zinc fingers"/>
    <property type="match status" value="2"/>
</dbReference>
<feature type="domain" description="C2H2-type" evidence="7">
    <location>
        <begin position="240"/>
        <end position="267"/>
    </location>
</feature>
<dbReference type="GO" id="GO:0008270">
    <property type="term" value="F:zinc ion binding"/>
    <property type="evidence" value="ECO:0007669"/>
    <property type="project" value="UniProtKB-UniRule"/>
</dbReference>
<evidence type="ECO:0000259" key="8">
    <source>
        <dbReference type="PROSITE" id="PS51915"/>
    </source>
</evidence>
<gene>
    <name evidence="9" type="ORF">J437_LFUL015811</name>
</gene>
<dbReference type="GO" id="GO:0005634">
    <property type="term" value="C:nucleus"/>
    <property type="evidence" value="ECO:0007669"/>
    <property type="project" value="InterPro"/>
</dbReference>
<dbReference type="Pfam" id="PF07776">
    <property type="entry name" value="zf-AD"/>
    <property type="match status" value="1"/>
</dbReference>
<evidence type="ECO:0000256" key="6">
    <source>
        <dbReference type="PROSITE-ProRule" id="PRU01263"/>
    </source>
</evidence>
<evidence type="ECO:0000313" key="9">
    <source>
        <dbReference type="EMBL" id="KAG8236537.1"/>
    </source>
</evidence>
<dbReference type="Pfam" id="PF00096">
    <property type="entry name" value="zf-C2H2"/>
    <property type="match status" value="2"/>
</dbReference>
<dbReference type="EMBL" id="KZ309038">
    <property type="protein sequence ID" value="KAG8236537.1"/>
    <property type="molecule type" value="Genomic_DNA"/>
</dbReference>
<dbReference type="OrthoDB" id="6077919at2759"/>
<dbReference type="PANTHER" id="PTHR23235">
    <property type="entry name" value="KRUEPPEL-LIKE TRANSCRIPTION FACTOR"/>
    <property type="match status" value="1"/>
</dbReference>
<dbReference type="Gene3D" id="3.40.1800.20">
    <property type="match status" value="1"/>
</dbReference>
<dbReference type="SMART" id="SM00355">
    <property type="entry name" value="ZnF_C2H2"/>
    <property type="match status" value="3"/>
</dbReference>
<feature type="binding site" evidence="6">
    <location>
        <position position="13"/>
    </location>
    <ligand>
        <name>Zn(2+)</name>
        <dbReference type="ChEBI" id="CHEBI:29105"/>
    </ligand>
</feature>
<evidence type="ECO:0000256" key="5">
    <source>
        <dbReference type="PROSITE-ProRule" id="PRU00042"/>
    </source>
</evidence>
<feature type="domain" description="C2H2-type" evidence="7">
    <location>
        <begin position="268"/>
        <end position="295"/>
    </location>
</feature>
<dbReference type="Gene3D" id="3.30.160.60">
    <property type="entry name" value="Classic Zinc Finger"/>
    <property type="match status" value="3"/>
</dbReference>
<dbReference type="InterPro" id="IPR012934">
    <property type="entry name" value="Znf_AD"/>
</dbReference>
<keyword evidence="10" id="KW-1185">Reference proteome</keyword>
<feature type="binding site" evidence="6">
    <location>
        <position position="60"/>
    </location>
    <ligand>
        <name>Zn(2+)</name>
        <dbReference type="ChEBI" id="CHEBI:29105"/>
    </ligand>
</feature>
<evidence type="ECO:0000256" key="4">
    <source>
        <dbReference type="ARBA" id="ARBA00022833"/>
    </source>
</evidence>
<dbReference type="Pfam" id="PF13912">
    <property type="entry name" value="zf-C2H2_6"/>
    <property type="match status" value="1"/>
</dbReference>
<dbReference type="InterPro" id="IPR036236">
    <property type="entry name" value="Znf_C2H2_sf"/>
</dbReference>
<sequence>MEETNIDSFCRLCLNNSFLRYNIFSGSSTGGSPTYQIINNAYDLQISANDGLPQYICENCYAFVKVFQVYKTTAHKARSEIIRLKQDMLKNCGRGGAGPKVAAADTEENTEVKEFVEPKSEFDDIENEPGAIVCQQMFVDEEKYIGDEEVDSSGENFADEEEAKNADVGEQDELLEAESAEGMKRSCIKIELYPNEEHFEKELLGEPQCSMFECSSCSKRFKSRNSLLSHAKTHMAVKRYGCNVCWRRFSRKDTLTSHLVTHTNDRPYECHLCEKRYTFKRALRRHLKVHSDSSAGNTT</sequence>
<proteinExistence type="predicted"/>
<dbReference type="PROSITE" id="PS50157">
    <property type="entry name" value="ZINC_FINGER_C2H2_2"/>
    <property type="match status" value="3"/>
</dbReference>
<evidence type="ECO:0000259" key="7">
    <source>
        <dbReference type="PROSITE" id="PS50157"/>
    </source>
</evidence>
<comment type="caution">
    <text evidence="9">The sequence shown here is derived from an EMBL/GenBank/DDBJ whole genome shotgun (WGS) entry which is preliminary data.</text>
</comment>
<evidence type="ECO:0000256" key="2">
    <source>
        <dbReference type="ARBA" id="ARBA00022737"/>
    </source>
</evidence>
<evidence type="ECO:0000256" key="3">
    <source>
        <dbReference type="ARBA" id="ARBA00022771"/>
    </source>
</evidence>
<feature type="domain" description="C2H2-type" evidence="7">
    <location>
        <begin position="212"/>
        <end position="239"/>
    </location>
</feature>
<keyword evidence="3 5" id="KW-0863">Zinc-finger</keyword>
<organism evidence="9 10">
    <name type="scientific">Ladona fulva</name>
    <name type="common">Scarce chaser dragonfly</name>
    <name type="synonym">Libellula fulva</name>
    <dbReference type="NCBI Taxonomy" id="123851"/>
    <lineage>
        <taxon>Eukaryota</taxon>
        <taxon>Metazoa</taxon>
        <taxon>Ecdysozoa</taxon>
        <taxon>Arthropoda</taxon>
        <taxon>Hexapoda</taxon>
        <taxon>Insecta</taxon>
        <taxon>Pterygota</taxon>
        <taxon>Palaeoptera</taxon>
        <taxon>Odonata</taxon>
        <taxon>Epiprocta</taxon>
        <taxon>Anisoptera</taxon>
        <taxon>Libelluloidea</taxon>
        <taxon>Libellulidae</taxon>
        <taxon>Ladona</taxon>
    </lineage>
</organism>
<dbReference type="PROSITE" id="PS00028">
    <property type="entry name" value="ZINC_FINGER_C2H2_1"/>
    <property type="match status" value="3"/>
</dbReference>
<dbReference type="AlphaFoldDB" id="A0A8K0KK49"/>
<dbReference type="SMART" id="SM00868">
    <property type="entry name" value="zf-AD"/>
    <property type="match status" value="1"/>
</dbReference>
<protein>
    <submittedName>
        <fullName evidence="9">Uncharacterized protein</fullName>
    </submittedName>
</protein>
<feature type="domain" description="ZAD" evidence="8">
    <location>
        <begin position="8"/>
        <end position="84"/>
    </location>
</feature>
<reference evidence="9" key="2">
    <citation type="submission" date="2017-10" db="EMBL/GenBank/DDBJ databases">
        <title>Ladona fulva Genome sequencing and assembly.</title>
        <authorList>
            <person name="Murali S."/>
            <person name="Richards S."/>
            <person name="Bandaranaike D."/>
            <person name="Bellair M."/>
            <person name="Blankenburg K."/>
            <person name="Chao H."/>
            <person name="Dinh H."/>
            <person name="Doddapaneni H."/>
            <person name="Dugan-Rocha S."/>
            <person name="Elkadiri S."/>
            <person name="Gnanaolivu R."/>
            <person name="Hernandez B."/>
            <person name="Skinner E."/>
            <person name="Javaid M."/>
            <person name="Lee S."/>
            <person name="Li M."/>
            <person name="Ming W."/>
            <person name="Munidasa M."/>
            <person name="Muniz J."/>
            <person name="Nguyen L."/>
            <person name="Hughes D."/>
            <person name="Osuji N."/>
            <person name="Pu L.-L."/>
            <person name="Puazo M."/>
            <person name="Qu C."/>
            <person name="Quiroz J."/>
            <person name="Raj R."/>
            <person name="Weissenberger G."/>
            <person name="Xin Y."/>
            <person name="Zou X."/>
            <person name="Han Y."/>
            <person name="Worley K."/>
            <person name="Muzny D."/>
            <person name="Gibbs R."/>
        </authorList>
    </citation>
    <scope>NUCLEOTIDE SEQUENCE</scope>
    <source>
        <strain evidence="9">Sampled in the wild</strain>
    </source>
</reference>
<feature type="binding site" evidence="6">
    <location>
        <position position="10"/>
    </location>
    <ligand>
        <name>Zn(2+)</name>
        <dbReference type="ChEBI" id="CHEBI:29105"/>
    </ligand>
</feature>
<dbReference type="FunFam" id="3.30.160.60:FF:000100">
    <property type="entry name" value="Zinc finger 45-like"/>
    <property type="match status" value="1"/>
</dbReference>
<dbReference type="SUPFAM" id="SSF57716">
    <property type="entry name" value="Glucocorticoid receptor-like (DNA-binding domain)"/>
    <property type="match status" value="1"/>
</dbReference>
<dbReference type="FunFam" id="3.30.160.60:FF:000446">
    <property type="entry name" value="Zinc finger protein"/>
    <property type="match status" value="1"/>
</dbReference>
<name>A0A8K0KK49_LADFU</name>
<dbReference type="PROSITE" id="PS51915">
    <property type="entry name" value="ZAD"/>
    <property type="match status" value="1"/>
</dbReference>
<keyword evidence="2" id="KW-0677">Repeat</keyword>
<feature type="binding site" evidence="6">
    <location>
        <position position="57"/>
    </location>
    <ligand>
        <name>Zn(2+)</name>
        <dbReference type="ChEBI" id="CHEBI:29105"/>
    </ligand>
</feature>
<accession>A0A8K0KK49</accession>